<dbReference type="RefSeq" id="WP_184863353.1">
    <property type="nucleotide sequence ID" value="NZ_JACHLK010000015.1"/>
</dbReference>
<reference evidence="9 10" key="1">
    <citation type="submission" date="2020-08" db="EMBL/GenBank/DDBJ databases">
        <title>Functional genomics of gut bacteria from endangered species of beetles.</title>
        <authorList>
            <person name="Carlos-Shanley C."/>
        </authorList>
    </citation>
    <scope>NUCLEOTIDE SEQUENCE [LARGE SCALE GENOMIC DNA]</scope>
    <source>
        <strain evidence="9 10">S00198</strain>
    </source>
</reference>
<sequence length="89" mass="9878">MQTVDVVSFFTQALYLVLWLSLPPIIVGSIVGTLFSLFQALTQIQEQTLSFGVKLISVSITLLLTARWVGGELFNFTLQIFDVMPLLGK</sequence>
<dbReference type="NCBIfam" id="TIGR01403">
    <property type="entry name" value="fliQ_rel_III"/>
    <property type="match status" value="1"/>
</dbReference>
<dbReference type="GO" id="GO:0009306">
    <property type="term" value="P:protein secretion"/>
    <property type="evidence" value="ECO:0007669"/>
    <property type="project" value="InterPro"/>
</dbReference>
<dbReference type="PANTHER" id="PTHR34040">
    <property type="entry name" value="FLAGELLAR BIOSYNTHETIC PROTEIN FLIQ"/>
    <property type="match status" value="1"/>
</dbReference>
<evidence type="ECO:0000256" key="6">
    <source>
        <dbReference type="ARBA" id="ARBA00023026"/>
    </source>
</evidence>
<comment type="caution">
    <text evidence="9">The sequence shown here is derived from an EMBL/GenBank/DDBJ whole genome shotgun (WGS) entry which is preliminary data.</text>
</comment>
<evidence type="ECO:0000313" key="10">
    <source>
        <dbReference type="Proteomes" id="UP000575083"/>
    </source>
</evidence>
<dbReference type="PANTHER" id="PTHR34040:SF7">
    <property type="entry name" value="SURFACE PRESENTATION OF ANTIGENS PROTEIN SPAQ"/>
    <property type="match status" value="1"/>
</dbReference>
<dbReference type="AlphaFoldDB" id="A0A7X0PJI9"/>
<evidence type="ECO:0000256" key="1">
    <source>
        <dbReference type="ARBA" id="ARBA00004651"/>
    </source>
</evidence>
<organism evidence="9 10">
    <name type="scientific">Acidovorax soli</name>
    <dbReference type="NCBI Taxonomy" id="592050"/>
    <lineage>
        <taxon>Bacteria</taxon>
        <taxon>Pseudomonadati</taxon>
        <taxon>Pseudomonadota</taxon>
        <taxon>Betaproteobacteria</taxon>
        <taxon>Burkholderiales</taxon>
        <taxon>Comamonadaceae</taxon>
        <taxon>Acidovorax</taxon>
    </lineage>
</organism>
<evidence type="ECO:0000256" key="8">
    <source>
        <dbReference type="SAM" id="Phobius"/>
    </source>
</evidence>
<evidence type="ECO:0000256" key="4">
    <source>
        <dbReference type="ARBA" id="ARBA00022692"/>
    </source>
</evidence>
<dbReference type="EMBL" id="JACHLK010000015">
    <property type="protein sequence ID" value="MBB6562899.1"/>
    <property type="molecule type" value="Genomic_DNA"/>
</dbReference>
<keyword evidence="4 8" id="KW-0812">Transmembrane</keyword>
<dbReference type="PRINTS" id="PR00952">
    <property type="entry name" value="TYPE3IMQPROT"/>
</dbReference>
<evidence type="ECO:0000313" key="9">
    <source>
        <dbReference type="EMBL" id="MBB6562899.1"/>
    </source>
</evidence>
<keyword evidence="10" id="KW-1185">Reference proteome</keyword>
<dbReference type="InterPro" id="IPR002191">
    <property type="entry name" value="Bac_export_3"/>
</dbReference>
<evidence type="ECO:0000256" key="3">
    <source>
        <dbReference type="ARBA" id="ARBA00022475"/>
    </source>
</evidence>
<evidence type="ECO:0000256" key="2">
    <source>
        <dbReference type="ARBA" id="ARBA00006156"/>
    </source>
</evidence>
<keyword evidence="3" id="KW-1003">Cell membrane</keyword>
<dbReference type="GO" id="GO:0005886">
    <property type="term" value="C:plasma membrane"/>
    <property type="evidence" value="ECO:0007669"/>
    <property type="project" value="UniProtKB-SubCell"/>
</dbReference>
<evidence type="ECO:0000256" key="5">
    <source>
        <dbReference type="ARBA" id="ARBA00022989"/>
    </source>
</evidence>
<comment type="similarity">
    <text evidence="2">Belongs to the FliQ/MopD/SpaQ family.</text>
</comment>
<accession>A0A7X0PJI9</accession>
<keyword evidence="7 8" id="KW-0472">Membrane</keyword>
<keyword evidence="6" id="KW-0843">Virulence</keyword>
<gene>
    <name evidence="9" type="ORF">HNP48_005616</name>
</gene>
<name>A0A7X0PJI9_9BURK</name>
<evidence type="ECO:0000256" key="7">
    <source>
        <dbReference type="ARBA" id="ARBA00023136"/>
    </source>
</evidence>
<feature type="transmembrane region" description="Helical" evidence="8">
    <location>
        <begin position="12"/>
        <end position="37"/>
    </location>
</feature>
<comment type="subcellular location">
    <subcellularLocation>
        <location evidence="1">Cell membrane</location>
        <topology evidence="1">Multi-pass membrane protein</topology>
    </subcellularLocation>
</comment>
<keyword evidence="5 8" id="KW-1133">Transmembrane helix</keyword>
<dbReference type="Proteomes" id="UP000575083">
    <property type="component" value="Unassembled WGS sequence"/>
</dbReference>
<dbReference type="PIRSF" id="PIRSF004669">
    <property type="entry name" value="FliQ"/>
    <property type="match status" value="1"/>
</dbReference>
<protein>
    <submittedName>
        <fullName evidence="9">Type III secretion protein S</fullName>
    </submittedName>
</protein>
<feature type="transmembrane region" description="Helical" evidence="8">
    <location>
        <begin position="49"/>
        <end position="69"/>
    </location>
</feature>
<dbReference type="Pfam" id="PF01313">
    <property type="entry name" value="Bac_export_3"/>
    <property type="match status" value="1"/>
</dbReference>
<dbReference type="InterPro" id="IPR006306">
    <property type="entry name" value="T3SS_HrpO"/>
</dbReference>
<proteinExistence type="inferred from homology"/>